<sequence>MKAWGYSFLTRFTYHGVLPNQPVTVGDWDSTSGEPAASDKQPHWIRGVHICVAISSAVLLANVILLIIAVVRVKSNDDGAEVLPTFKVIYDGSCAASKRWDIALHLVINILGTAILGASNYTMQTLVAPTREEVNMAHKEGRWLDIGTPSTRNLFSIKRHRALLWLVLLVTATPFHLLYNSVVFGAFATNVYPVIMAPSDLHPANASNYTTPGLETCFEDKTGMSWGLFADYLESERYTRLDPVQCFNLENTRRPHGIRAVVRLSDDLTLKDGGDLAFHYVGSNFVYWYYDGPKLGSVRDAERFSDRTWAFTLPTADGGIVYDSDNYTLSDCTSSGVLDSTTACNDANELATWLATVEPQTLANVTGYIETQLETPITAHVRAISCSSYLWSSTYTTNDCLVIETEDRCKLVYNLPLCLAIIAASAAKVVAMFLASRLDRAAQKPPLLTVGDAVASFITQPDEVTKGRCLITKHDISDGKWTKPGGRPLRSSERWFQASSMRRWVITGLSCGTIIGVAIYLLNEAAQTLGSVKGWFSTYGFGHYSKEGYTIIDIPNLTRAPALASVLVANTPQFAITISYYFYNNVLTTMLASAEYNSYGTKRAGLRVSWPKRGTAQRSTYWLSIPYRYSIPLLLTYTILHWTVSQSLFYVQTVEYSMSLQPKTDNEGEESGVAYSPVATLASVIIGSLMVLALLALGLFRRYTSYLPLAGSSSIAISAACHPGAGEDLSAAAFREVKWGETATFPEVICTEIPAIKYTANSNLRPHISEHLLLLPHLQPPATIKYLSIYISYLALAANTASALVVATGEHIDGNLNWSVAWKEGSSPCNEGVASLLAPIEANPCEHNLAADGKLYHLAYCGTDDFGLYNSITGAWIGPCKRVPDKKISCDAGYVHDYVKHWLCGDV</sequence>
<organism evidence="3 4">
    <name type="scientific">Aspergillus keveii</name>
    <dbReference type="NCBI Taxonomy" id="714993"/>
    <lineage>
        <taxon>Eukaryota</taxon>
        <taxon>Fungi</taxon>
        <taxon>Dikarya</taxon>
        <taxon>Ascomycota</taxon>
        <taxon>Pezizomycotina</taxon>
        <taxon>Eurotiomycetes</taxon>
        <taxon>Eurotiomycetidae</taxon>
        <taxon>Eurotiales</taxon>
        <taxon>Aspergillaceae</taxon>
        <taxon>Aspergillus</taxon>
        <taxon>Aspergillus subgen. Nidulantes</taxon>
    </lineage>
</organism>
<dbReference type="EMBL" id="JBFTWV010000028">
    <property type="protein sequence ID" value="KAL2796266.1"/>
    <property type="molecule type" value="Genomic_DNA"/>
</dbReference>
<feature type="transmembrane region" description="Helical" evidence="1">
    <location>
        <begin position="50"/>
        <end position="71"/>
    </location>
</feature>
<dbReference type="Pfam" id="PF20163">
    <property type="entry name" value="DUF6536"/>
    <property type="match status" value="1"/>
</dbReference>
<dbReference type="PANTHER" id="PTHR35395">
    <property type="entry name" value="DUF6536 DOMAIN-CONTAINING PROTEIN"/>
    <property type="match status" value="1"/>
</dbReference>
<dbReference type="PANTHER" id="PTHR35395:SF1">
    <property type="entry name" value="DUF6536 DOMAIN-CONTAINING PROTEIN"/>
    <property type="match status" value="1"/>
</dbReference>
<keyword evidence="4" id="KW-1185">Reference proteome</keyword>
<gene>
    <name evidence="3" type="ORF">BJX66DRAFT_336279</name>
</gene>
<feature type="transmembrane region" description="Helical" evidence="1">
    <location>
        <begin position="162"/>
        <end position="179"/>
    </location>
</feature>
<keyword evidence="1" id="KW-0812">Transmembrane</keyword>
<feature type="transmembrane region" description="Helical" evidence="1">
    <location>
        <begin position="102"/>
        <end position="121"/>
    </location>
</feature>
<feature type="domain" description="DUF6536" evidence="2">
    <location>
        <begin position="44"/>
        <end position="200"/>
    </location>
</feature>
<evidence type="ECO:0000259" key="2">
    <source>
        <dbReference type="Pfam" id="PF20163"/>
    </source>
</evidence>
<feature type="transmembrane region" description="Helical" evidence="1">
    <location>
        <begin position="562"/>
        <end position="583"/>
    </location>
</feature>
<evidence type="ECO:0000256" key="1">
    <source>
        <dbReference type="SAM" id="Phobius"/>
    </source>
</evidence>
<feature type="transmembrane region" description="Helical" evidence="1">
    <location>
        <begin position="673"/>
        <end position="700"/>
    </location>
</feature>
<name>A0ABR4GB82_9EURO</name>
<feature type="transmembrane region" description="Helical" evidence="1">
    <location>
        <begin position="411"/>
        <end position="435"/>
    </location>
</feature>
<feature type="transmembrane region" description="Helical" evidence="1">
    <location>
        <begin position="633"/>
        <end position="653"/>
    </location>
</feature>
<feature type="transmembrane region" description="Helical" evidence="1">
    <location>
        <begin position="504"/>
        <end position="522"/>
    </location>
</feature>
<evidence type="ECO:0000313" key="4">
    <source>
        <dbReference type="Proteomes" id="UP001610563"/>
    </source>
</evidence>
<dbReference type="Proteomes" id="UP001610563">
    <property type="component" value="Unassembled WGS sequence"/>
</dbReference>
<keyword evidence="1" id="KW-1133">Transmembrane helix</keyword>
<proteinExistence type="predicted"/>
<comment type="caution">
    <text evidence="3">The sequence shown here is derived from an EMBL/GenBank/DDBJ whole genome shotgun (WGS) entry which is preliminary data.</text>
</comment>
<evidence type="ECO:0000313" key="3">
    <source>
        <dbReference type="EMBL" id="KAL2796266.1"/>
    </source>
</evidence>
<reference evidence="3 4" key="1">
    <citation type="submission" date="2024-07" db="EMBL/GenBank/DDBJ databases">
        <title>Section-level genome sequencing and comparative genomics of Aspergillus sections Usti and Cavernicolus.</title>
        <authorList>
            <consortium name="Lawrence Berkeley National Laboratory"/>
            <person name="Nybo J.L."/>
            <person name="Vesth T.C."/>
            <person name="Theobald S."/>
            <person name="Frisvad J.C."/>
            <person name="Larsen T.O."/>
            <person name="Kjaerboelling I."/>
            <person name="Rothschild-Mancinelli K."/>
            <person name="Lyhne E.K."/>
            <person name="Kogle M.E."/>
            <person name="Barry K."/>
            <person name="Clum A."/>
            <person name="Na H."/>
            <person name="Ledsgaard L."/>
            <person name="Lin J."/>
            <person name="Lipzen A."/>
            <person name="Kuo A."/>
            <person name="Riley R."/>
            <person name="Mondo S."/>
            <person name="Labutti K."/>
            <person name="Haridas S."/>
            <person name="Pangalinan J."/>
            <person name="Salamov A.A."/>
            <person name="Simmons B.A."/>
            <person name="Magnuson J.K."/>
            <person name="Chen J."/>
            <person name="Drula E."/>
            <person name="Henrissat B."/>
            <person name="Wiebenga A."/>
            <person name="Lubbers R.J."/>
            <person name="Gomes A.C."/>
            <person name="Makela M.R."/>
            <person name="Stajich J."/>
            <person name="Grigoriev I.V."/>
            <person name="Mortensen U.H."/>
            <person name="De Vries R.P."/>
            <person name="Baker S.E."/>
            <person name="Andersen M.R."/>
        </authorList>
    </citation>
    <scope>NUCLEOTIDE SEQUENCE [LARGE SCALE GENOMIC DNA]</scope>
    <source>
        <strain evidence="3 4">CBS 209.92</strain>
    </source>
</reference>
<accession>A0ABR4GB82</accession>
<protein>
    <recommendedName>
        <fullName evidence="2">DUF6536 domain-containing protein</fullName>
    </recommendedName>
</protein>
<dbReference type="InterPro" id="IPR046623">
    <property type="entry name" value="DUF6536"/>
</dbReference>
<keyword evidence="1" id="KW-0472">Membrane</keyword>